<dbReference type="CDD" id="cd03820">
    <property type="entry name" value="GT4_AmsD-like"/>
    <property type="match status" value="1"/>
</dbReference>
<dbReference type="GO" id="GO:0016757">
    <property type="term" value="F:glycosyltransferase activity"/>
    <property type="evidence" value="ECO:0007669"/>
    <property type="project" value="InterPro"/>
</dbReference>
<dbReference type="PANTHER" id="PTHR12526:SF627">
    <property type="entry name" value="D-RHAMNOSYLTRANSFERASE WBPZ"/>
    <property type="match status" value="1"/>
</dbReference>
<keyword evidence="5" id="KW-1185">Reference proteome</keyword>
<sequence length="470" mass="52315">MRSPAAPRSCGSYPALTVSTRPAYRAGPGYPVRSGGIAPRCCHRPERHRMKIVFLLHNAYGIGGTIRTTLNLAAALAERHEVEIVSMMRHRGKPRFTLDPRVRLVPLVDTRPGGLDARDPLFAERTRDFPVHEKRNHQYNRLMDVRIARYLEGSDADVIIGTRPGVNVYLARFGPRKALRIAQEHLRYEAHSKKLRAELAPYYRELDAVVTTTEADAAVYRAKMPLPGAWTLAIPNSVPEPAAPPSEGTTPVIAAAGRLVRGKRFDLLIDAFAEVSPKHPEWRLRIYGGGSQKDRLQERIEELGLTASAELMGPYSPIEEEFAKASIVAVASDAESFGMTIVEAMRCGVPVVSTDCPLGPAEIIEDGVTGRLIPVGDKQAMAQALRDLIDDEPGRRAMAAAALESARMYDPEPIAMRYEQLFEELASSRFARKWERTRVRLRASYRRKVRRWKRAFRRRLPAAGGTSAKA</sequence>
<name>D9WCB2_9ACTN</name>
<dbReference type="AlphaFoldDB" id="D9WCB2"/>
<dbReference type="STRING" id="457427.SSOG_00571"/>
<dbReference type="InterPro" id="IPR001296">
    <property type="entry name" value="Glyco_trans_1"/>
</dbReference>
<dbReference type="Pfam" id="PF00534">
    <property type="entry name" value="Glycos_transf_1"/>
    <property type="match status" value="1"/>
</dbReference>
<dbReference type="EMBL" id="GG657754">
    <property type="protein sequence ID" value="EFL20859.1"/>
    <property type="molecule type" value="Genomic_DNA"/>
</dbReference>
<dbReference type="Gene3D" id="3.40.50.2000">
    <property type="entry name" value="Glycogen Phosphorylase B"/>
    <property type="match status" value="2"/>
</dbReference>
<evidence type="ECO:0000313" key="4">
    <source>
        <dbReference type="EMBL" id="EFL20859.1"/>
    </source>
</evidence>
<evidence type="ECO:0000259" key="3">
    <source>
        <dbReference type="Pfam" id="PF00534"/>
    </source>
</evidence>
<dbReference type="Proteomes" id="UP000003963">
    <property type="component" value="Unassembled WGS sequence"/>
</dbReference>
<proteinExistence type="predicted"/>
<organism evidence="4 5">
    <name type="scientific">Streptomyces himastatinicus ATCC 53653</name>
    <dbReference type="NCBI Taxonomy" id="457427"/>
    <lineage>
        <taxon>Bacteria</taxon>
        <taxon>Bacillati</taxon>
        <taxon>Actinomycetota</taxon>
        <taxon>Actinomycetes</taxon>
        <taxon>Kitasatosporales</taxon>
        <taxon>Streptomycetaceae</taxon>
        <taxon>Streptomyces</taxon>
        <taxon>Streptomyces violaceusniger group</taxon>
    </lineage>
</organism>
<accession>D9WCB2</accession>
<evidence type="ECO:0000256" key="2">
    <source>
        <dbReference type="ARBA" id="ARBA00022679"/>
    </source>
</evidence>
<keyword evidence="2 4" id="KW-0808">Transferase</keyword>
<evidence type="ECO:0000256" key="1">
    <source>
        <dbReference type="ARBA" id="ARBA00021292"/>
    </source>
</evidence>
<evidence type="ECO:0000313" key="5">
    <source>
        <dbReference type="Proteomes" id="UP000003963"/>
    </source>
</evidence>
<gene>
    <name evidence="4" type="ORF">SSOG_00571</name>
</gene>
<feature type="domain" description="Glycosyl transferase family 1" evidence="3">
    <location>
        <begin position="245"/>
        <end position="402"/>
    </location>
</feature>
<dbReference type="HOGENOM" id="CLU_009583_0_0_11"/>
<protein>
    <recommendedName>
        <fullName evidence="1">D-inositol 3-phosphate glycosyltransferase</fullName>
    </recommendedName>
</protein>
<dbReference type="SUPFAM" id="SSF53756">
    <property type="entry name" value="UDP-Glycosyltransferase/glycogen phosphorylase"/>
    <property type="match status" value="1"/>
</dbReference>
<reference evidence="4 5" key="1">
    <citation type="submission" date="2009-02" db="EMBL/GenBank/DDBJ databases">
        <title>Annotation of Streptomyces hygroscopicus strain ATCC 53653.</title>
        <authorList>
            <consortium name="The Broad Institute Genome Sequencing Platform"/>
            <consortium name="Broad Institute Microbial Sequencing Center"/>
            <person name="Fischbach M."/>
            <person name="Godfrey P."/>
            <person name="Ward D."/>
            <person name="Young S."/>
            <person name="Zeng Q."/>
            <person name="Koehrsen M."/>
            <person name="Alvarado L."/>
            <person name="Berlin A.M."/>
            <person name="Bochicchio J."/>
            <person name="Borenstein D."/>
            <person name="Chapman S.B."/>
            <person name="Chen Z."/>
            <person name="Engels R."/>
            <person name="Freedman E."/>
            <person name="Gellesch M."/>
            <person name="Goldberg J."/>
            <person name="Griggs A."/>
            <person name="Gujja S."/>
            <person name="Heilman E.R."/>
            <person name="Heiman D.I."/>
            <person name="Hepburn T.A."/>
            <person name="Howarth C."/>
            <person name="Jen D."/>
            <person name="Larson L."/>
            <person name="Lewis B."/>
            <person name="Mehta T."/>
            <person name="Park D."/>
            <person name="Pearson M."/>
            <person name="Richards J."/>
            <person name="Roberts A."/>
            <person name="Saif S."/>
            <person name="Shea T.D."/>
            <person name="Shenoy N."/>
            <person name="Sisk P."/>
            <person name="Stolte C."/>
            <person name="Sykes S.N."/>
            <person name="Thomson T."/>
            <person name="Walk T."/>
            <person name="White J."/>
            <person name="Yandava C."/>
            <person name="Straight P."/>
            <person name="Clardy J."/>
            <person name="Hung D."/>
            <person name="Kolter R."/>
            <person name="Mekalanos J."/>
            <person name="Walker S."/>
            <person name="Walsh C.T."/>
            <person name="Wieland-Brown L.C."/>
            <person name="Haas B."/>
            <person name="Nusbaum C."/>
            <person name="Birren B."/>
        </authorList>
    </citation>
    <scope>NUCLEOTIDE SEQUENCE [LARGE SCALE GENOMIC DNA]</scope>
    <source>
        <strain evidence="4 5">ATCC 53653</strain>
    </source>
</reference>
<dbReference type="PANTHER" id="PTHR12526">
    <property type="entry name" value="GLYCOSYLTRANSFERASE"/>
    <property type="match status" value="1"/>
</dbReference>